<name>A0A7Z0EE09_9MICO</name>
<evidence type="ECO:0000313" key="2">
    <source>
        <dbReference type="EMBL" id="NYJ19172.1"/>
    </source>
</evidence>
<proteinExistence type="predicted"/>
<keyword evidence="3" id="KW-1185">Reference proteome</keyword>
<accession>A0A7Z0EE09</accession>
<evidence type="ECO:0008006" key="4">
    <source>
        <dbReference type="Google" id="ProtNLM"/>
    </source>
</evidence>
<dbReference type="AlphaFoldDB" id="A0A7Z0EE09"/>
<sequence length="288" mass="32177">MPWFKVDDGFHGHPKVVDLSMAAIGLWTVAGSWCAKYLTDGFVPDRTVTRLGGSPDEAAELVKSVLWDAAEGGYQFKDWEDYQPLKEEVEAERLAAQERMKKVRAAKRGVRANKDRTDDERSGEQPANVRDVFGRSSEEVRVAPSHPIPSHPSTSKEVDSSPAVSNYSTEFAQWWEVYPRKASKADAAKAFTAARKTTDLATLTAGAQSYALLNIGQDKSLLKFPAGWLRSRRWEDEDQVAFTPDKAWQPSQAPIQHHVARPADCPIHANYPMPCDSCARDRDEGREF</sequence>
<evidence type="ECO:0000256" key="1">
    <source>
        <dbReference type="SAM" id="MobiDB-lite"/>
    </source>
</evidence>
<protein>
    <recommendedName>
        <fullName evidence="4">DUF1376 domain-containing protein</fullName>
    </recommendedName>
</protein>
<dbReference type="Proteomes" id="UP000537260">
    <property type="component" value="Unassembled WGS sequence"/>
</dbReference>
<reference evidence="2 3" key="1">
    <citation type="submission" date="2020-07" db="EMBL/GenBank/DDBJ databases">
        <title>Sequencing the genomes of 1000 actinobacteria strains.</title>
        <authorList>
            <person name="Klenk H.-P."/>
        </authorList>
    </citation>
    <scope>NUCLEOTIDE SEQUENCE [LARGE SCALE GENOMIC DNA]</scope>
    <source>
        <strain evidence="2 3">LI1</strain>
    </source>
</reference>
<feature type="region of interest" description="Disordered" evidence="1">
    <location>
        <begin position="102"/>
        <end position="162"/>
    </location>
</feature>
<evidence type="ECO:0000313" key="3">
    <source>
        <dbReference type="Proteomes" id="UP000537260"/>
    </source>
</evidence>
<organism evidence="2 3">
    <name type="scientific">Glaciibacter psychrotolerans</name>
    <dbReference type="NCBI Taxonomy" id="670054"/>
    <lineage>
        <taxon>Bacteria</taxon>
        <taxon>Bacillati</taxon>
        <taxon>Actinomycetota</taxon>
        <taxon>Actinomycetes</taxon>
        <taxon>Micrococcales</taxon>
        <taxon>Microbacteriaceae</taxon>
        <taxon>Glaciibacter</taxon>
    </lineage>
</organism>
<gene>
    <name evidence="2" type="ORF">HNR05_000963</name>
</gene>
<dbReference type="EMBL" id="JACCFM010000001">
    <property type="protein sequence ID" value="NYJ19172.1"/>
    <property type="molecule type" value="Genomic_DNA"/>
</dbReference>
<feature type="compositionally biased region" description="Basic and acidic residues" evidence="1">
    <location>
        <begin position="112"/>
        <end position="123"/>
    </location>
</feature>
<comment type="caution">
    <text evidence="2">The sequence shown here is derived from an EMBL/GenBank/DDBJ whole genome shotgun (WGS) entry which is preliminary data.</text>
</comment>
<feature type="compositionally biased region" description="Basic and acidic residues" evidence="1">
    <location>
        <begin position="132"/>
        <end position="141"/>
    </location>
</feature>
<dbReference type="RefSeq" id="WP_179577975.1">
    <property type="nucleotide sequence ID" value="NZ_JACCFM010000001.1"/>
</dbReference>
<feature type="compositionally biased region" description="Basic residues" evidence="1">
    <location>
        <begin position="102"/>
        <end position="111"/>
    </location>
</feature>